<dbReference type="Proteomes" id="UP001063698">
    <property type="component" value="Chromosome"/>
</dbReference>
<accession>A0A977KBV6</accession>
<proteinExistence type="predicted"/>
<reference evidence="2" key="1">
    <citation type="submission" date="2013-11" db="EMBL/GenBank/DDBJ databases">
        <title>Comparative genomics of Ignicoccus.</title>
        <authorList>
            <person name="Podar M."/>
        </authorList>
    </citation>
    <scope>NUCLEOTIDE SEQUENCE</scope>
    <source>
        <strain evidence="2">DSM 13166</strain>
    </source>
</reference>
<dbReference type="EMBL" id="CP006868">
    <property type="protein sequence ID" value="UXD22807.1"/>
    <property type="molecule type" value="Genomic_DNA"/>
</dbReference>
<keyword evidence="3" id="KW-1185">Reference proteome</keyword>
<keyword evidence="1" id="KW-0472">Membrane</keyword>
<evidence type="ECO:0000313" key="3">
    <source>
        <dbReference type="Proteomes" id="UP001063698"/>
    </source>
</evidence>
<feature type="transmembrane region" description="Helical" evidence="1">
    <location>
        <begin position="159"/>
        <end position="180"/>
    </location>
</feature>
<gene>
    <name evidence="2" type="ORF">IPA_08405</name>
</gene>
<keyword evidence="1" id="KW-0812">Transmembrane</keyword>
<feature type="transmembrane region" description="Helical" evidence="1">
    <location>
        <begin position="21"/>
        <end position="40"/>
    </location>
</feature>
<evidence type="ECO:0000313" key="2">
    <source>
        <dbReference type="EMBL" id="UXD22807.1"/>
    </source>
</evidence>
<sequence length="186" mass="20888">MVELNPSDQMIESMKALTNSIVRKREIALVVALFFVGLAAGELIPFFPISVGGLFLMGIGWLIYANALEKKVEILRQLWAYVTRAKSKEISLFHEPERAKSVELELKRLMQEFKSVYEKMEKDVAEIRSYSLKGLMMYSFGAGLLAGELGSRCSGYCQVLASVLFSAILLAPLSMMIGHLKDWRSK</sequence>
<feature type="transmembrane region" description="Helical" evidence="1">
    <location>
        <begin position="46"/>
        <end position="67"/>
    </location>
</feature>
<dbReference type="KEGG" id="ipc:IPA_08405"/>
<name>A0A977KBV6_9CREN</name>
<evidence type="ECO:0000256" key="1">
    <source>
        <dbReference type="SAM" id="Phobius"/>
    </source>
</evidence>
<protein>
    <submittedName>
        <fullName evidence="2">Uncharacterized protein</fullName>
    </submittedName>
</protein>
<keyword evidence="1" id="KW-1133">Transmembrane helix</keyword>
<organism evidence="2 3">
    <name type="scientific">Ignicoccus pacificus DSM 13166</name>
    <dbReference type="NCBI Taxonomy" id="940294"/>
    <lineage>
        <taxon>Archaea</taxon>
        <taxon>Thermoproteota</taxon>
        <taxon>Thermoprotei</taxon>
        <taxon>Desulfurococcales</taxon>
        <taxon>Desulfurococcaceae</taxon>
        <taxon>Ignicoccus</taxon>
    </lineage>
</organism>
<dbReference type="AlphaFoldDB" id="A0A977KBV6"/>